<accession>A0A0E9W1T4</accession>
<dbReference type="AlphaFoldDB" id="A0A0E9W1T4"/>
<proteinExistence type="predicted"/>
<name>A0A0E9W1T4_ANGAN</name>
<reference evidence="1" key="2">
    <citation type="journal article" date="2015" name="Fish Shellfish Immunol.">
        <title>Early steps in the European eel (Anguilla anguilla)-Vibrio vulnificus interaction in the gills: Role of the RtxA13 toxin.</title>
        <authorList>
            <person name="Callol A."/>
            <person name="Pajuelo D."/>
            <person name="Ebbesson L."/>
            <person name="Teles M."/>
            <person name="MacKenzie S."/>
            <person name="Amaro C."/>
        </authorList>
    </citation>
    <scope>NUCLEOTIDE SEQUENCE</scope>
</reference>
<reference evidence="1" key="1">
    <citation type="submission" date="2014-11" db="EMBL/GenBank/DDBJ databases">
        <authorList>
            <person name="Amaro Gonzalez C."/>
        </authorList>
    </citation>
    <scope>NUCLEOTIDE SEQUENCE</scope>
</reference>
<organism evidence="1">
    <name type="scientific">Anguilla anguilla</name>
    <name type="common">European freshwater eel</name>
    <name type="synonym">Muraena anguilla</name>
    <dbReference type="NCBI Taxonomy" id="7936"/>
    <lineage>
        <taxon>Eukaryota</taxon>
        <taxon>Metazoa</taxon>
        <taxon>Chordata</taxon>
        <taxon>Craniata</taxon>
        <taxon>Vertebrata</taxon>
        <taxon>Euteleostomi</taxon>
        <taxon>Actinopterygii</taxon>
        <taxon>Neopterygii</taxon>
        <taxon>Teleostei</taxon>
        <taxon>Anguilliformes</taxon>
        <taxon>Anguillidae</taxon>
        <taxon>Anguilla</taxon>
    </lineage>
</organism>
<dbReference type="EMBL" id="GBXM01024306">
    <property type="protein sequence ID" value="JAH84271.1"/>
    <property type="molecule type" value="Transcribed_RNA"/>
</dbReference>
<sequence>MGGKGTTSCDLGGGGQVWPQAGTGFAGVTFIYIY</sequence>
<evidence type="ECO:0000313" key="1">
    <source>
        <dbReference type="EMBL" id="JAH84271.1"/>
    </source>
</evidence>
<protein>
    <submittedName>
        <fullName evidence="1">Uncharacterized protein</fullName>
    </submittedName>
</protein>